<proteinExistence type="predicted"/>
<dbReference type="SUPFAM" id="SSF51735">
    <property type="entry name" value="NAD(P)-binding Rossmann-fold domains"/>
    <property type="match status" value="1"/>
</dbReference>
<reference evidence="5" key="2">
    <citation type="journal article" date="2023" name="Science">
        <title>Genomic signatures of disease resistance in endangered staghorn corals.</title>
        <authorList>
            <person name="Vollmer S.V."/>
            <person name="Selwyn J.D."/>
            <person name="Despard B.A."/>
            <person name="Roesel C.L."/>
        </authorList>
    </citation>
    <scope>NUCLEOTIDE SEQUENCE</scope>
    <source>
        <strain evidence="5">K2</strain>
    </source>
</reference>
<dbReference type="GO" id="GO:0005524">
    <property type="term" value="F:ATP binding"/>
    <property type="evidence" value="ECO:0007669"/>
    <property type="project" value="InterPro"/>
</dbReference>
<organism evidence="5 6">
    <name type="scientific">Acropora cervicornis</name>
    <name type="common">Staghorn coral</name>
    <dbReference type="NCBI Taxonomy" id="6130"/>
    <lineage>
        <taxon>Eukaryota</taxon>
        <taxon>Metazoa</taxon>
        <taxon>Cnidaria</taxon>
        <taxon>Anthozoa</taxon>
        <taxon>Hexacorallia</taxon>
        <taxon>Scleractinia</taxon>
        <taxon>Astrocoeniina</taxon>
        <taxon>Acroporidae</taxon>
        <taxon>Acropora</taxon>
    </lineage>
</organism>
<dbReference type="InterPro" id="IPR027417">
    <property type="entry name" value="P-loop_NTPase"/>
</dbReference>
<dbReference type="SUPFAM" id="SSF52540">
    <property type="entry name" value="P-loop containing nucleoside triphosphate hydrolases"/>
    <property type="match status" value="1"/>
</dbReference>
<dbReference type="PANTHER" id="PTHR23359">
    <property type="entry name" value="NUCLEOTIDE KINASE"/>
    <property type="match status" value="1"/>
</dbReference>
<dbReference type="InterPro" id="IPR007858">
    <property type="entry name" value="Dpy-30_motif"/>
</dbReference>
<evidence type="ECO:0000256" key="4">
    <source>
        <dbReference type="SAM" id="MobiDB-lite"/>
    </source>
</evidence>
<dbReference type="Gene3D" id="1.20.890.10">
    <property type="entry name" value="cAMP-dependent protein kinase regulatory subunit, dimerization-anchoring domain"/>
    <property type="match status" value="1"/>
</dbReference>
<dbReference type="Pfam" id="PF00406">
    <property type="entry name" value="ADK"/>
    <property type="match status" value="1"/>
</dbReference>
<evidence type="ECO:0000256" key="1">
    <source>
        <dbReference type="ARBA" id="ARBA00022679"/>
    </source>
</evidence>
<dbReference type="CDD" id="cd22967">
    <property type="entry name" value="DD_AK7"/>
    <property type="match status" value="1"/>
</dbReference>
<evidence type="ECO:0000256" key="3">
    <source>
        <dbReference type="ARBA" id="ARBA00022777"/>
    </source>
</evidence>
<dbReference type="InterPro" id="IPR047499">
    <property type="entry name" value="DD_AK7"/>
</dbReference>
<evidence type="ECO:0000313" key="6">
    <source>
        <dbReference type="Proteomes" id="UP001249851"/>
    </source>
</evidence>
<keyword evidence="3 5" id="KW-0418">Kinase</keyword>
<dbReference type="InterPro" id="IPR036291">
    <property type="entry name" value="NAD(P)-bd_dom_sf"/>
</dbReference>
<dbReference type="AlphaFoldDB" id="A0AAD9QTW7"/>
<evidence type="ECO:0000313" key="5">
    <source>
        <dbReference type="EMBL" id="KAK2567323.1"/>
    </source>
</evidence>
<dbReference type="Pfam" id="PF05186">
    <property type="entry name" value="Dpy-30"/>
    <property type="match status" value="1"/>
</dbReference>
<protein>
    <submittedName>
        <fullName evidence="5">Adenylate kinase 7</fullName>
    </submittedName>
</protein>
<dbReference type="Proteomes" id="UP001249851">
    <property type="component" value="Unassembled WGS sequence"/>
</dbReference>
<keyword evidence="6" id="KW-1185">Reference proteome</keyword>
<evidence type="ECO:0000256" key="2">
    <source>
        <dbReference type="ARBA" id="ARBA00022741"/>
    </source>
</evidence>
<gene>
    <name evidence="5" type="ORF">P5673_008117</name>
</gene>
<keyword evidence="2" id="KW-0547">Nucleotide-binding</keyword>
<dbReference type="CDD" id="cd01428">
    <property type="entry name" value="ADK"/>
    <property type="match status" value="1"/>
</dbReference>
<feature type="region of interest" description="Disordered" evidence="4">
    <location>
        <begin position="643"/>
        <end position="670"/>
    </location>
</feature>
<comment type="caution">
    <text evidence="5">The sequence shown here is derived from an EMBL/GenBank/DDBJ whole genome shotgun (WGS) entry which is preliminary data.</text>
</comment>
<sequence length="735" mass="84217">MADLAGEDKPKRTRVFVNHVDLYTGKNISKILASSVVGATTEEDEGNDDESLSSAQVQIPKENCYEVVGTVQDPTQFKPEWVDKVFEYNSKEDLLPHLLECDIIVYDITGSPDQVDEATWAVSALHAELENFKKLKVFICLSTVMTWARSKPLDPDDPEIAFTEDDYRRRRAHPNFKSHISAEKLVIKHGKTNKSKFITYVVASGLTYGGGEEIFHFLFKTAWHGQAPALQCFGNGQNVVPTIHIKDLAAVIVNICDQNPKVRYLVAVDDSKNTLEEIVKAVSSNLGNGKVKNISKEEALLIKELEQADFDMLLVNLRMDATYIKEGMNITWVAELGLLENIEKVIKEYKESRGLLPLRACILGPPASGKTLVIKQLCEHYKLHHIKIQEVIADAVERLQRSVARADAEGDDEDDLKAQEDQEFLEALLDSKERNSGRFEDQYIIRFYRDKLHSMPCQNQGFILDGYPKTFEQAKELFAVEDGEEGEEDSPLSYDKLAMPEVVVSLDAPDEFLKSRVMNLPESVVAGTHNTEEGLMRRLADFRAVNTEDETVLNYFDELEIHPDHIDHLGDRSPEKDSYHPDDLRTPITQMIFFNQDITQDKTRKMTKTVEEIKKLMGLPRNYGPTPEELAEMERIETEKRLAKERKERDERERRDAEEAAERQRREEEWRVRLSEVKRQEQELLENQSVPLRNYLMKHVMPTLAQGLIECCKMRPEDPVDYLAEYLFKNNPQID</sequence>
<accession>A0AAD9QTW7</accession>
<reference evidence="5" key="1">
    <citation type="journal article" date="2023" name="G3 (Bethesda)">
        <title>Whole genome assembly and annotation of the endangered Caribbean coral Acropora cervicornis.</title>
        <authorList>
            <person name="Selwyn J.D."/>
            <person name="Vollmer S.V."/>
        </authorList>
    </citation>
    <scope>NUCLEOTIDE SEQUENCE</scope>
    <source>
        <strain evidence="5">K2</strain>
    </source>
</reference>
<dbReference type="Gene3D" id="3.40.50.300">
    <property type="entry name" value="P-loop containing nucleotide triphosphate hydrolases"/>
    <property type="match status" value="1"/>
</dbReference>
<name>A0AAD9QTW7_ACRCE</name>
<dbReference type="EMBL" id="JARQWQ010000014">
    <property type="protein sequence ID" value="KAK2567323.1"/>
    <property type="molecule type" value="Genomic_DNA"/>
</dbReference>
<keyword evidence="1" id="KW-0808">Transferase</keyword>
<dbReference type="InterPro" id="IPR000850">
    <property type="entry name" value="Adenylat/UMP-CMP_kin"/>
</dbReference>
<dbReference type="GO" id="GO:0019205">
    <property type="term" value="F:nucleobase-containing compound kinase activity"/>
    <property type="evidence" value="ECO:0007669"/>
    <property type="project" value="InterPro"/>
</dbReference>
<dbReference type="GO" id="GO:0006139">
    <property type="term" value="P:nucleobase-containing compound metabolic process"/>
    <property type="evidence" value="ECO:0007669"/>
    <property type="project" value="InterPro"/>
</dbReference>
<dbReference type="Gene3D" id="3.40.50.720">
    <property type="entry name" value="NAD(P)-binding Rossmann-like Domain"/>
    <property type="match status" value="1"/>
</dbReference>